<keyword evidence="2" id="KW-1185">Reference proteome</keyword>
<gene>
    <name evidence="1" type="ORF">DFR24_2819</name>
</gene>
<sequence>MKISHTVEVADGTNLAANVWAEMIDWLNHLTSSAIVPVD</sequence>
<protein>
    <submittedName>
        <fullName evidence="1">Uncharacterized protein</fullName>
    </submittedName>
</protein>
<dbReference type="Proteomes" id="UP000295341">
    <property type="component" value="Unassembled WGS sequence"/>
</dbReference>
<organism evidence="1 2">
    <name type="scientific">Panacagrimonas perspica</name>
    <dbReference type="NCBI Taxonomy" id="381431"/>
    <lineage>
        <taxon>Bacteria</taxon>
        <taxon>Pseudomonadati</taxon>
        <taxon>Pseudomonadota</taxon>
        <taxon>Gammaproteobacteria</taxon>
        <taxon>Nevskiales</taxon>
        <taxon>Nevskiaceae</taxon>
        <taxon>Panacagrimonas</taxon>
    </lineage>
</organism>
<name>A0A4R7P4W7_9GAMM</name>
<dbReference type="AlphaFoldDB" id="A0A4R7P4W7"/>
<evidence type="ECO:0000313" key="1">
    <source>
        <dbReference type="EMBL" id="TDU28449.1"/>
    </source>
</evidence>
<dbReference type="EMBL" id="SOBT01000009">
    <property type="protein sequence ID" value="TDU28449.1"/>
    <property type="molecule type" value="Genomic_DNA"/>
</dbReference>
<accession>A0A4R7P4W7</accession>
<comment type="caution">
    <text evidence="1">The sequence shown here is derived from an EMBL/GenBank/DDBJ whole genome shotgun (WGS) entry which is preliminary data.</text>
</comment>
<evidence type="ECO:0000313" key="2">
    <source>
        <dbReference type="Proteomes" id="UP000295341"/>
    </source>
</evidence>
<proteinExistence type="predicted"/>
<reference evidence="1 2" key="1">
    <citation type="submission" date="2019-03" db="EMBL/GenBank/DDBJ databases">
        <title>Genomic Encyclopedia of Type Strains, Phase IV (KMG-IV): sequencing the most valuable type-strain genomes for metagenomic binning, comparative biology and taxonomic classification.</title>
        <authorList>
            <person name="Goeker M."/>
        </authorList>
    </citation>
    <scope>NUCLEOTIDE SEQUENCE [LARGE SCALE GENOMIC DNA]</scope>
    <source>
        <strain evidence="1 2">DSM 26377</strain>
    </source>
</reference>